<dbReference type="EMBL" id="FQ311438">
    <property type="protein sequence ID" value="CBQ69794.1"/>
    <property type="molecule type" value="Genomic_DNA"/>
</dbReference>
<evidence type="ECO:0000259" key="6">
    <source>
        <dbReference type="PROSITE" id="PS50250"/>
    </source>
</evidence>
<evidence type="ECO:0000256" key="5">
    <source>
        <dbReference type="SAM" id="MobiDB-lite"/>
    </source>
</evidence>
<protein>
    <recommendedName>
        <fullName evidence="4">Eukaryotic translation initiation factor 3 subunit K</fullName>
        <shortName evidence="4">eIF3k</shortName>
    </recommendedName>
    <alternativeName>
        <fullName evidence="4">eIF-3 p25</fullName>
    </alternativeName>
</protein>
<dbReference type="PANTHER" id="PTHR13022">
    <property type="entry name" value="EUKARYOTIC TRANSLATION INITIATION FACTOR 3 SUBUNIT 11"/>
    <property type="match status" value="1"/>
</dbReference>
<sequence length="285" mass="31074">MASESASASQWVSPSSRPEHIEQLISGVDRYNPQNLDVLHDYLAQQLDDGSYDLLANLAILKLYQFNPADFNYVVVINILLKALVAAPLPDFNLCISLLGEAPLPTVPVKAEKEAAAANADADDAASLPGDDDEEDVAEKPKDVPSAGHLTDALIVRLSELSTLLFQARFREFWTTLASEPYADVREYAAKISEFENAARKVALNSVKGSFTSISEKRIGSYLNLAGAQLHEFINAQPGWKLADATVSVPANPDNEIKASVIREEITLDQMHKFLAQAQSPLLRA</sequence>
<dbReference type="GO" id="GO:0016282">
    <property type="term" value="C:eukaryotic 43S preinitiation complex"/>
    <property type="evidence" value="ECO:0007669"/>
    <property type="project" value="UniProtKB-UniRule"/>
</dbReference>
<dbReference type="GO" id="GO:0006446">
    <property type="term" value="P:regulation of translational initiation"/>
    <property type="evidence" value="ECO:0007669"/>
    <property type="project" value="InterPro"/>
</dbReference>
<dbReference type="HAMAP" id="MF_03010">
    <property type="entry name" value="eIF3k"/>
    <property type="match status" value="1"/>
</dbReference>
<dbReference type="InterPro" id="IPR033464">
    <property type="entry name" value="CSN8_PSD8_EIF3K"/>
</dbReference>
<keyword evidence="1 4" id="KW-0963">Cytoplasm</keyword>
<keyword evidence="2 4" id="KW-0396">Initiation factor</keyword>
<dbReference type="GO" id="GO:0001732">
    <property type="term" value="P:formation of cytoplasmic translation initiation complex"/>
    <property type="evidence" value="ECO:0007669"/>
    <property type="project" value="UniProtKB-UniRule"/>
</dbReference>
<keyword evidence="3 4" id="KW-0648">Protein biosynthesis</keyword>
<comment type="function">
    <text evidence="4">Component of the eukaryotic translation initiation factor 3 (eIF-3) complex, which is involved in protein synthesis of a specialized repertoire of mRNAs and, together with other initiation factors, stimulates binding of mRNA and methionyl-tRNAi to the 40S ribosome. The eIF-3 complex specifically targets and initiates translation of a subset of mRNAs involved in cell proliferation.</text>
</comment>
<dbReference type="Gene3D" id="1.10.10.10">
    <property type="entry name" value="Winged helix-like DNA-binding domain superfamily/Winged helix DNA-binding domain"/>
    <property type="match status" value="1"/>
</dbReference>
<evidence type="ECO:0000256" key="3">
    <source>
        <dbReference type="ARBA" id="ARBA00022917"/>
    </source>
</evidence>
<dbReference type="AlphaFoldDB" id="E6ZRD7"/>
<comment type="similarity">
    <text evidence="4">Belongs to the eIF-3 subunit K family.</text>
</comment>
<dbReference type="InterPro" id="IPR000717">
    <property type="entry name" value="PCI_dom"/>
</dbReference>
<reference evidence="7 8" key="1">
    <citation type="journal article" date="2010" name="Science">
        <title>Pathogenicity determinants in smut fungi revealed by genome comparison.</title>
        <authorList>
            <person name="Schirawski J."/>
            <person name="Mannhaupt G."/>
            <person name="Muench K."/>
            <person name="Brefort T."/>
            <person name="Schipper K."/>
            <person name="Doehlemann G."/>
            <person name="Di Stasio M."/>
            <person name="Roessel N."/>
            <person name="Mendoza-Mendoza A."/>
            <person name="Pester D."/>
            <person name="Mueller O."/>
            <person name="Winterberg B."/>
            <person name="Meyer E."/>
            <person name="Ghareeb H."/>
            <person name="Wollenberg T."/>
            <person name="Muensterkoetter M."/>
            <person name="Wong P."/>
            <person name="Walter M."/>
            <person name="Stukenbrock E."/>
            <person name="Gueldener U."/>
            <person name="Kahmann R."/>
        </authorList>
    </citation>
    <scope>NUCLEOTIDE SEQUENCE [LARGE SCALE GENOMIC DNA]</scope>
    <source>
        <strain evidence="8">SRZ2</strain>
    </source>
</reference>
<proteinExistence type="inferred from homology"/>
<dbReference type="GO" id="GO:0043022">
    <property type="term" value="F:ribosome binding"/>
    <property type="evidence" value="ECO:0007669"/>
    <property type="project" value="InterPro"/>
</dbReference>
<dbReference type="GO" id="GO:0005852">
    <property type="term" value="C:eukaryotic translation initiation factor 3 complex"/>
    <property type="evidence" value="ECO:0007669"/>
    <property type="project" value="UniProtKB-UniRule"/>
</dbReference>
<dbReference type="InterPro" id="IPR016020">
    <property type="entry name" value="Transl_init_fac_sub12_N_euk"/>
</dbReference>
<evidence type="ECO:0000256" key="1">
    <source>
        <dbReference type="ARBA" id="ARBA00022490"/>
    </source>
</evidence>
<keyword evidence="8" id="KW-1185">Reference proteome</keyword>
<evidence type="ECO:0000256" key="2">
    <source>
        <dbReference type="ARBA" id="ARBA00022540"/>
    </source>
</evidence>
<dbReference type="HOGENOM" id="CLU_076723_0_0_1"/>
<evidence type="ECO:0000313" key="8">
    <source>
        <dbReference type="Proteomes" id="UP000008867"/>
    </source>
</evidence>
<dbReference type="InterPro" id="IPR036390">
    <property type="entry name" value="WH_DNA-bd_sf"/>
</dbReference>
<feature type="region of interest" description="Disordered" evidence="5">
    <location>
        <begin position="119"/>
        <end position="145"/>
    </location>
</feature>
<dbReference type="PANTHER" id="PTHR13022:SF0">
    <property type="entry name" value="EUKARYOTIC TRANSLATION INITIATION FACTOR 3 SUBUNIT K"/>
    <property type="match status" value="1"/>
</dbReference>
<dbReference type="Gene3D" id="1.25.40.250">
    <property type="entry name" value="ARM repeat, domain 1"/>
    <property type="match status" value="1"/>
</dbReference>
<organism evidence="7 8">
    <name type="scientific">Sporisorium reilianum (strain SRZ2)</name>
    <name type="common">Maize head smut fungus</name>
    <dbReference type="NCBI Taxonomy" id="999809"/>
    <lineage>
        <taxon>Eukaryota</taxon>
        <taxon>Fungi</taxon>
        <taxon>Dikarya</taxon>
        <taxon>Basidiomycota</taxon>
        <taxon>Ustilaginomycotina</taxon>
        <taxon>Ustilaginomycetes</taxon>
        <taxon>Ustilaginales</taxon>
        <taxon>Ustilaginaceae</taxon>
        <taxon>Sporisorium</taxon>
    </lineage>
</organism>
<feature type="domain" description="PCI" evidence="6">
    <location>
        <begin position="52"/>
        <end position="265"/>
    </location>
</feature>
<dbReference type="VEuPathDB" id="FungiDB:sr15712"/>
<evidence type="ECO:0000313" key="7">
    <source>
        <dbReference type="EMBL" id="CBQ69794.1"/>
    </source>
</evidence>
<comment type="subcellular location">
    <subcellularLocation>
        <location evidence="4">Cytoplasm</location>
    </subcellularLocation>
</comment>
<comment type="subunit">
    <text evidence="4">Component of the eukaryotic translation initiation factor 3 (eIF-3) complex.</text>
</comment>
<dbReference type="InterPro" id="IPR016024">
    <property type="entry name" value="ARM-type_fold"/>
</dbReference>
<dbReference type="GO" id="GO:0003723">
    <property type="term" value="F:RNA binding"/>
    <property type="evidence" value="ECO:0007669"/>
    <property type="project" value="UniProtKB-UniRule"/>
</dbReference>
<dbReference type="SUPFAM" id="SSF48371">
    <property type="entry name" value="ARM repeat"/>
    <property type="match status" value="1"/>
</dbReference>
<accession>E6ZRD7</accession>
<dbReference type="InterPro" id="IPR036388">
    <property type="entry name" value="WH-like_DNA-bd_sf"/>
</dbReference>
<dbReference type="Proteomes" id="UP000008867">
    <property type="component" value="Chromosome 17"/>
</dbReference>
<dbReference type="GO" id="GO:0003743">
    <property type="term" value="F:translation initiation factor activity"/>
    <property type="evidence" value="ECO:0007669"/>
    <property type="project" value="UniProtKB-UniRule"/>
</dbReference>
<dbReference type="FunFam" id="1.25.40.250:FF:000001">
    <property type="entry name" value="Eukaryotic translation initiation factor 3 subunit K"/>
    <property type="match status" value="1"/>
</dbReference>
<name>E6ZRD7_SPORE</name>
<dbReference type="GO" id="GO:0033290">
    <property type="term" value="C:eukaryotic 48S preinitiation complex"/>
    <property type="evidence" value="ECO:0007669"/>
    <property type="project" value="UniProtKB-UniRule"/>
</dbReference>
<dbReference type="eggNOG" id="KOG3252">
    <property type="taxonomic scope" value="Eukaryota"/>
</dbReference>
<gene>
    <name evidence="7" type="ORF">sr15712</name>
</gene>
<dbReference type="InterPro" id="IPR009374">
    <property type="entry name" value="eIF3k"/>
</dbReference>
<dbReference type="PROSITE" id="PS50250">
    <property type="entry name" value="PCI"/>
    <property type="match status" value="1"/>
</dbReference>
<dbReference type="OrthoDB" id="337745at2759"/>
<dbReference type="SUPFAM" id="SSF46785">
    <property type="entry name" value="Winged helix' DNA-binding domain"/>
    <property type="match status" value="1"/>
</dbReference>
<evidence type="ECO:0000256" key="4">
    <source>
        <dbReference type="HAMAP-Rule" id="MF_03010"/>
    </source>
</evidence>
<dbReference type="Pfam" id="PF10075">
    <property type="entry name" value="CSN8_PSD8_EIF3K"/>
    <property type="match status" value="1"/>
</dbReference>